<accession>A0ABQ7P0Z1</accession>
<gene>
    <name evidence="1" type="ORF">E4U57_007522</name>
</gene>
<dbReference type="EMBL" id="SRPR01000789">
    <property type="protein sequence ID" value="KAG5950600.1"/>
    <property type="molecule type" value="Genomic_DNA"/>
</dbReference>
<evidence type="ECO:0000313" key="1">
    <source>
        <dbReference type="EMBL" id="KAG5950600.1"/>
    </source>
</evidence>
<name>A0ABQ7P0Z1_9HYPO</name>
<organism evidence="1 2">
    <name type="scientific">Claviceps arundinis</name>
    <dbReference type="NCBI Taxonomy" id="1623583"/>
    <lineage>
        <taxon>Eukaryota</taxon>
        <taxon>Fungi</taxon>
        <taxon>Dikarya</taxon>
        <taxon>Ascomycota</taxon>
        <taxon>Pezizomycotina</taxon>
        <taxon>Sordariomycetes</taxon>
        <taxon>Hypocreomycetidae</taxon>
        <taxon>Hypocreales</taxon>
        <taxon>Clavicipitaceae</taxon>
        <taxon>Claviceps</taxon>
    </lineage>
</organism>
<dbReference type="Proteomes" id="UP000742024">
    <property type="component" value="Unassembled WGS sequence"/>
</dbReference>
<comment type="caution">
    <text evidence="1">The sequence shown here is derived from an EMBL/GenBank/DDBJ whole genome shotgun (WGS) entry which is preliminary data.</text>
</comment>
<reference evidence="1 2" key="1">
    <citation type="journal article" date="2020" name="bioRxiv">
        <title>Whole genome comparisons of ergot fungi reveals the divergence and evolution of species within the genus Claviceps are the result of varying mechanisms driving genome evolution and host range expansion.</title>
        <authorList>
            <person name="Wyka S.A."/>
            <person name="Mondo S.J."/>
            <person name="Liu M."/>
            <person name="Dettman J."/>
            <person name="Nalam V."/>
            <person name="Broders K.D."/>
        </authorList>
    </citation>
    <scope>NUCLEOTIDE SEQUENCE [LARGE SCALE GENOMIC DNA]</scope>
    <source>
        <strain evidence="1 2">LM583</strain>
    </source>
</reference>
<evidence type="ECO:0000313" key="2">
    <source>
        <dbReference type="Proteomes" id="UP000742024"/>
    </source>
</evidence>
<protein>
    <submittedName>
        <fullName evidence="1">Uncharacterized protein</fullName>
    </submittedName>
</protein>
<proteinExistence type="predicted"/>
<sequence>MSSSKKLAAVACDVVGKVSKDAVVEASGATWGRAVDKGTQIAQETFPRINAVKIHGAKAHQSHTVPSHSSVISVAFYDGKKHIVSGHIHENGTVDFSKLKAGKAGKASKAGGSSSGSASTQPQFETGLKWQMDPDNPHQAIWWNCTRWENGQWSDEHHLWIAYCNDTWYAWTQ</sequence>
<keyword evidence="2" id="KW-1185">Reference proteome</keyword>